<keyword evidence="7" id="KW-0432">Leucine biosynthesis</keyword>
<dbReference type="AlphaFoldDB" id="F0SR90"/>
<evidence type="ECO:0000256" key="6">
    <source>
        <dbReference type="ARBA" id="ARBA00011998"/>
    </source>
</evidence>
<comment type="function">
    <text evidence="2">Catalyzes the isomerization between 2-isopropylmalate and 3-isopropylmalate, via the formation of 2-isopropylmaleate.</text>
</comment>
<dbReference type="UniPathway" id="UPA00048">
    <property type="reaction ID" value="UER00071"/>
</dbReference>
<evidence type="ECO:0000259" key="11">
    <source>
        <dbReference type="Pfam" id="PF00694"/>
    </source>
</evidence>
<comment type="catalytic activity">
    <reaction evidence="1">
        <text>(2R,3S)-3-isopropylmalate = (2S)-2-isopropylmalate</text>
        <dbReference type="Rhea" id="RHEA:32287"/>
        <dbReference type="ChEBI" id="CHEBI:1178"/>
        <dbReference type="ChEBI" id="CHEBI:35121"/>
        <dbReference type="EC" id="4.2.1.33"/>
    </reaction>
</comment>
<name>F0SR90_RUBBR</name>
<organism evidence="12 13">
    <name type="scientific">Rubinisphaera brasiliensis (strain ATCC 49424 / DSM 5305 / JCM 21570 / IAM 15109 / NBRC 103401 / IFAM 1448)</name>
    <name type="common">Planctomyces brasiliensis</name>
    <dbReference type="NCBI Taxonomy" id="756272"/>
    <lineage>
        <taxon>Bacteria</taxon>
        <taxon>Pseudomonadati</taxon>
        <taxon>Planctomycetota</taxon>
        <taxon>Planctomycetia</taxon>
        <taxon>Planctomycetales</taxon>
        <taxon>Planctomycetaceae</taxon>
        <taxon>Rubinisphaera</taxon>
    </lineage>
</organism>
<dbReference type="CDD" id="cd01577">
    <property type="entry name" value="IPMI_Swivel"/>
    <property type="match status" value="1"/>
</dbReference>
<dbReference type="InterPro" id="IPR015928">
    <property type="entry name" value="Aconitase/3IPM_dehydase_swvl"/>
</dbReference>
<dbReference type="GO" id="GO:0009098">
    <property type="term" value="P:L-leucine biosynthetic process"/>
    <property type="evidence" value="ECO:0007669"/>
    <property type="project" value="UniProtKB-UniPathway"/>
</dbReference>
<dbReference type="SUPFAM" id="SSF52016">
    <property type="entry name" value="LeuD/IlvD-like"/>
    <property type="match status" value="1"/>
</dbReference>
<evidence type="ECO:0000256" key="5">
    <source>
        <dbReference type="ARBA" id="ARBA00011271"/>
    </source>
</evidence>
<reference evidence="13" key="1">
    <citation type="submission" date="2011-02" db="EMBL/GenBank/DDBJ databases">
        <title>The complete genome of Planctomyces brasiliensis DSM 5305.</title>
        <authorList>
            <person name="Lucas S."/>
            <person name="Copeland A."/>
            <person name="Lapidus A."/>
            <person name="Bruce D."/>
            <person name="Goodwin L."/>
            <person name="Pitluck S."/>
            <person name="Kyrpides N."/>
            <person name="Mavromatis K."/>
            <person name="Pagani I."/>
            <person name="Ivanova N."/>
            <person name="Ovchinnikova G."/>
            <person name="Lu M."/>
            <person name="Detter J.C."/>
            <person name="Han C."/>
            <person name="Land M."/>
            <person name="Hauser L."/>
            <person name="Markowitz V."/>
            <person name="Cheng J.-F."/>
            <person name="Hugenholtz P."/>
            <person name="Woyke T."/>
            <person name="Wu D."/>
            <person name="Tindall B."/>
            <person name="Pomrenke H.G."/>
            <person name="Brambilla E."/>
            <person name="Klenk H.-P."/>
            <person name="Eisen J.A."/>
        </authorList>
    </citation>
    <scope>NUCLEOTIDE SEQUENCE [LARGE SCALE GENOMIC DNA]</scope>
    <source>
        <strain evidence="13">ATCC 49424 / DSM 5305 / JCM 21570 / NBRC 103401 / IFAM 1448</strain>
    </source>
</reference>
<comment type="similarity">
    <text evidence="4">Belongs to the LeuD family. LeuD type 1 subfamily.</text>
</comment>
<evidence type="ECO:0000256" key="4">
    <source>
        <dbReference type="ARBA" id="ARBA00009845"/>
    </source>
</evidence>
<dbReference type="GO" id="GO:0009316">
    <property type="term" value="C:3-isopropylmalate dehydratase complex"/>
    <property type="evidence" value="ECO:0007669"/>
    <property type="project" value="InterPro"/>
</dbReference>
<dbReference type="STRING" id="756272.Plabr_4770"/>
<evidence type="ECO:0000256" key="9">
    <source>
        <dbReference type="ARBA" id="ARBA00023239"/>
    </source>
</evidence>
<evidence type="ECO:0000313" key="13">
    <source>
        <dbReference type="Proteomes" id="UP000006860"/>
    </source>
</evidence>
<dbReference type="HOGENOM" id="CLU_081378_0_0_0"/>
<dbReference type="EC" id="4.2.1.33" evidence="6"/>
<feature type="domain" description="Aconitase A/isopropylmalate dehydratase small subunit swivel" evidence="11">
    <location>
        <begin position="2"/>
        <end position="108"/>
    </location>
</feature>
<evidence type="ECO:0000256" key="8">
    <source>
        <dbReference type="ARBA" id="ARBA00022605"/>
    </source>
</evidence>
<keyword evidence="8" id="KW-0028">Amino-acid biosynthesis</keyword>
<keyword evidence="9 12" id="KW-0456">Lyase</keyword>
<evidence type="ECO:0000313" key="12">
    <source>
        <dbReference type="EMBL" id="ADY62341.1"/>
    </source>
</evidence>
<dbReference type="Pfam" id="PF00694">
    <property type="entry name" value="Aconitase_C"/>
    <property type="match status" value="1"/>
</dbReference>
<dbReference type="RefSeq" id="WP_013631045.1">
    <property type="nucleotide sequence ID" value="NC_015174.1"/>
</dbReference>
<dbReference type="InterPro" id="IPR004431">
    <property type="entry name" value="3-IsopropMal_deHydase_ssu"/>
</dbReference>
<comment type="subunit">
    <text evidence="5">Heterodimer of LeuC and LeuD.</text>
</comment>
<evidence type="ECO:0000256" key="2">
    <source>
        <dbReference type="ARBA" id="ARBA00002695"/>
    </source>
</evidence>
<dbReference type="InterPro" id="IPR050075">
    <property type="entry name" value="LeuD"/>
</dbReference>
<dbReference type="NCBIfam" id="NF002458">
    <property type="entry name" value="PRK01641.1"/>
    <property type="match status" value="1"/>
</dbReference>
<dbReference type="NCBIfam" id="TIGR00171">
    <property type="entry name" value="leuD"/>
    <property type="match status" value="1"/>
</dbReference>
<evidence type="ECO:0000256" key="10">
    <source>
        <dbReference type="ARBA" id="ARBA00023304"/>
    </source>
</evidence>
<dbReference type="PANTHER" id="PTHR43345:SF5">
    <property type="entry name" value="3-ISOPROPYLMALATE DEHYDRATASE SMALL SUBUNIT"/>
    <property type="match status" value="1"/>
</dbReference>
<dbReference type="OrthoDB" id="9777465at2"/>
<dbReference type="GO" id="GO:0003861">
    <property type="term" value="F:3-isopropylmalate dehydratase activity"/>
    <property type="evidence" value="ECO:0007669"/>
    <property type="project" value="UniProtKB-EC"/>
</dbReference>
<sequence>MSEIKQVTGTGIPLLLDDIDTDRIIPARFLRCVTFDGLGDHAFEDDRQQDPNHPFDNPAYQNASVLIGGRNFGCGSSREHAPQSLIRWGIRAIIASSYAEIFFGNCTALGTPAVTAAPADLEKLAALVEEDPTREITVDVQTKKVTCGDFTCDVDILDSAREALLSGQWDFLNLLLQNEEKIRKTGGEVPYLNNFAV</sequence>
<dbReference type="InterPro" id="IPR000573">
    <property type="entry name" value="AconitaseA/IPMdHydase_ssu_swvl"/>
</dbReference>
<evidence type="ECO:0000256" key="3">
    <source>
        <dbReference type="ARBA" id="ARBA00004729"/>
    </source>
</evidence>
<protein>
    <recommendedName>
        <fullName evidence="6">3-isopropylmalate dehydratase</fullName>
        <ecNumber evidence="6">4.2.1.33</ecNumber>
    </recommendedName>
</protein>
<dbReference type="Proteomes" id="UP000006860">
    <property type="component" value="Chromosome"/>
</dbReference>
<accession>F0SR90</accession>
<keyword evidence="10" id="KW-0100">Branched-chain amino acid biosynthesis</keyword>
<proteinExistence type="inferred from homology"/>
<keyword evidence="13" id="KW-1185">Reference proteome</keyword>
<dbReference type="EMBL" id="CP002546">
    <property type="protein sequence ID" value="ADY62341.1"/>
    <property type="molecule type" value="Genomic_DNA"/>
</dbReference>
<evidence type="ECO:0000256" key="1">
    <source>
        <dbReference type="ARBA" id="ARBA00000491"/>
    </source>
</evidence>
<dbReference type="eggNOG" id="COG0066">
    <property type="taxonomic scope" value="Bacteria"/>
</dbReference>
<evidence type="ECO:0000256" key="7">
    <source>
        <dbReference type="ARBA" id="ARBA00022430"/>
    </source>
</evidence>
<dbReference type="InterPro" id="IPR033940">
    <property type="entry name" value="IPMI_Swivel"/>
</dbReference>
<dbReference type="Gene3D" id="3.20.19.10">
    <property type="entry name" value="Aconitase, domain 4"/>
    <property type="match status" value="1"/>
</dbReference>
<dbReference type="PANTHER" id="PTHR43345">
    <property type="entry name" value="3-ISOPROPYLMALATE DEHYDRATASE SMALL SUBUNIT 2-RELATED-RELATED"/>
    <property type="match status" value="1"/>
</dbReference>
<comment type="pathway">
    <text evidence="3">Amino-acid biosynthesis; L-leucine biosynthesis; L-leucine from 3-methyl-2-oxobutanoate: step 2/4.</text>
</comment>
<gene>
    <name evidence="12" type="ordered locus">Plabr_4770</name>
</gene>
<dbReference type="KEGG" id="pbs:Plabr_4770"/>